<comment type="subcellular location">
    <subcellularLocation>
        <location evidence="1">Cell membrane</location>
    </subcellularLocation>
</comment>
<evidence type="ECO:0000256" key="4">
    <source>
        <dbReference type="ARBA" id="ARBA00022859"/>
    </source>
</evidence>
<evidence type="ECO:0000256" key="5">
    <source>
        <dbReference type="ARBA" id="ARBA00023136"/>
    </source>
</evidence>
<evidence type="ECO:0000259" key="10">
    <source>
        <dbReference type="PROSITE" id="PS50835"/>
    </source>
</evidence>
<keyword evidence="12" id="KW-1185">Reference proteome</keyword>
<evidence type="ECO:0000256" key="3">
    <source>
        <dbReference type="ARBA" id="ARBA00022729"/>
    </source>
</evidence>
<feature type="region of interest" description="Disordered" evidence="8">
    <location>
        <begin position="319"/>
        <end position="370"/>
    </location>
</feature>
<dbReference type="InterPro" id="IPR013106">
    <property type="entry name" value="Ig_V-set"/>
</dbReference>
<keyword evidence="7" id="KW-0325">Glycoprotein</keyword>
<dbReference type="InterPro" id="IPR003599">
    <property type="entry name" value="Ig_sub"/>
</dbReference>
<evidence type="ECO:0000256" key="1">
    <source>
        <dbReference type="ARBA" id="ARBA00004236"/>
    </source>
</evidence>
<keyword evidence="5 9" id="KW-0472">Membrane</keyword>
<dbReference type="SUPFAM" id="SSF48726">
    <property type="entry name" value="Immunoglobulin"/>
    <property type="match status" value="2"/>
</dbReference>
<dbReference type="EMBL" id="JAHRIP010057753">
    <property type="protein sequence ID" value="MEQ2303498.1"/>
    <property type="molecule type" value="Genomic_DNA"/>
</dbReference>
<dbReference type="InterPro" id="IPR007110">
    <property type="entry name" value="Ig-like_dom"/>
</dbReference>
<feature type="domain" description="Ig-like" evidence="10">
    <location>
        <begin position="181"/>
        <end position="251"/>
    </location>
</feature>
<dbReference type="Pfam" id="PF07686">
    <property type="entry name" value="V-set"/>
    <property type="match status" value="1"/>
</dbReference>
<dbReference type="PROSITE" id="PS50835">
    <property type="entry name" value="IG_LIKE"/>
    <property type="match status" value="2"/>
</dbReference>
<organism evidence="11 12">
    <name type="scientific">Ameca splendens</name>
    <dbReference type="NCBI Taxonomy" id="208324"/>
    <lineage>
        <taxon>Eukaryota</taxon>
        <taxon>Metazoa</taxon>
        <taxon>Chordata</taxon>
        <taxon>Craniata</taxon>
        <taxon>Vertebrata</taxon>
        <taxon>Euteleostomi</taxon>
        <taxon>Actinopterygii</taxon>
        <taxon>Neopterygii</taxon>
        <taxon>Teleostei</taxon>
        <taxon>Neoteleostei</taxon>
        <taxon>Acanthomorphata</taxon>
        <taxon>Ovalentaria</taxon>
        <taxon>Atherinomorphae</taxon>
        <taxon>Cyprinodontiformes</taxon>
        <taxon>Goodeidae</taxon>
        <taxon>Ameca</taxon>
    </lineage>
</organism>
<keyword evidence="9" id="KW-1133">Transmembrane helix</keyword>
<dbReference type="CDD" id="cd00099">
    <property type="entry name" value="IgV"/>
    <property type="match status" value="1"/>
</dbReference>
<protein>
    <recommendedName>
        <fullName evidence="10">Ig-like domain-containing protein</fullName>
    </recommendedName>
</protein>
<comment type="caution">
    <text evidence="11">The sequence shown here is derived from an EMBL/GenBank/DDBJ whole genome shotgun (WGS) entry which is preliminary data.</text>
</comment>
<sequence>VTNQMHLTVWITTPPSVSLSVKCPYVDIVKMTLLWVILFLLHQGHTLVPVVTVRLGEPVTLKCVFTEKFQVVTWVHWYKQSAGNTLKLIAMLRTSTQPTFGPGFSASGYKITYNGNESDLIILSTVEQDEGMYHCAYMDWTVSTWTGTYLSFKENSQRTSGYTVIQDITGSDPVRPTDSETLQCSVLSVSGNTTCSEEPSVFWFRARSDTSHPYIIYTDGNCEKTSNNQKKCSYKVSNVSSSEADTYYCAVVTCGQILFGNGTNLVKSSQDKTSSTEWIILLITLICLAISVTLNIIFICYRTERSACAVYRESSSSQPRHREFSKPQDGTENGQDQNYAALHFSGGKPPGVKKKREPKTEESVYSQLKG</sequence>
<keyword evidence="9" id="KW-0812">Transmembrane</keyword>
<reference evidence="11 12" key="1">
    <citation type="submission" date="2021-06" db="EMBL/GenBank/DDBJ databases">
        <authorList>
            <person name="Palmer J.M."/>
        </authorList>
    </citation>
    <scope>NUCLEOTIDE SEQUENCE [LARGE SCALE GENOMIC DNA]</scope>
    <source>
        <strain evidence="11 12">AS_MEX2019</strain>
        <tissue evidence="11">Muscle</tissue>
    </source>
</reference>
<dbReference type="Proteomes" id="UP001469553">
    <property type="component" value="Unassembled WGS sequence"/>
</dbReference>
<accession>A0ABV0ZDL8</accession>
<dbReference type="SMART" id="SM00409">
    <property type="entry name" value="IG"/>
    <property type="match status" value="2"/>
</dbReference>
<dbReference type="InterPro" id="IPR036179">
    <property type="entry name" value="Ig-like_dom_sf"/>
</dbReference>
<feature type="transmembrane region" description="Helical" evidence="9">
    <location>
        <begin position="278"/>
        <end position="301"/>
    </location>
</feature>
<keyword evidence="4" id="KW-0391">Immunity</keyword>
<evidence type="ECO:0000256" key="6">
    <source>
        <dbReference type="ARBA" id="ARBA00023157"/>
    </source>
</evidence>
<feature type="non-terminal residue" evidence="11">
    <location>
        <position position="1"/>
    </location>
</feature>
<dbReference type="PANTHER" id="PTHR19433">
    <property type="entry name" value="T-CELL RECEPTOR ALPHA CHAIN V REGION-RELATED"/>
    <property type="match status" value="1"/>
</dbReference>
<name>A0ABV0ZDL8_9TELE</name>
<evidence type="ECO:0000313" key="11">
    <source>
        <dbReference type="EMBL" id="MEQ2303498.1"/>
    </source>
</evidence>
<keyword evidence="2" id="KW-1003">Cell membrane</keyword>
<keyword evidence="3" id="KW-0732">Signal</keyword>
<feature type="compositionally biased region" description="Polar residues" evidence="8">
    <location>
        <begin position="328"/>
        <end position="338"/>
    </location>
</feature>
<evidence type="ECO:0000256" key="2">
    <source>
        <dbReference type="ARBA" id="ARBA00022475"/>
    </source>
</evidence>
<dbReference type="PANTHER" id="PTHR19433:SF111">
    <property type="entry name" value="T CELL RECEPTOR ALPHA VARIABLE 4"/>
    <property type="match status" value="1"/>
</dbReference>
<proteinExistence type="predicted"/>
<keyword evidence="6" id="KW-1015">Disulfide bond</keyword>
<evidence type="ECO:0000256" key="8">
    <source>
        <dbReference type="SAM" id="MobiDB-lite"/>
    </source>
</evidence>
<evidence type="ECO:0000256" key="7">
    <source>
        <dbReference type="ARBA" id="ARBA00023180"/>
    </source>
</evidence>
<evidence type="ECO:0000256" key="9">
    <source>
        <dbReference type="SAM" id="Phobius"/>
    </source>
</evidence>
<evidence type="ECO:0000313" key="12">
    <source>
        <dbReference type="Proteomes" id="UP001469553"/>
    </source>
</evidence>
<dbReference type="InterPro" id="IPR013783">
    <property type="entry name" value="Ig-like_fold"/>
</dbReference>
<dbReference type="InterPro" id="IPR052051">
    <property type="entry name" value="TCR_complex_component"/>
</dbReference>
<feature type="domain" description="Ig-like" evidence="10">
    <location>
        <begin position="24"/>
        <end position="135"/>
    </location>
</feature>
<dbReference type="Gene3D" id="2.60.40.10">
    <property type="entry name" value="Immunoglobulins"/>
    <property type="match status" value="2"/>
</dbReference>
<gene>
    <name evidence="11" type="ORF">AMECASPLE_017570</name>
</gene>